<evidence type="ECO:0000313" key="2">
    <source>
        <dbReference type="Proteomes" id="UP000091820"/>
    </source>
</evidence>
<dbReference type="VEuPathDB" id="VectorBase:GBRI013001"/>
<dbReference type="AlphaFoldDB" id="A0A1A9WBA6"/>
<name>A0A1A9WBA6_9MUSC</name>
<evidence type="ECO:0000313" key="1">
    <source>
        <dbReference type="EnsemblMetazoa" id="GBRI013001-PA"/>
    </source>
</evidence>
<organism evidence="1 2">
    <name type="scientific">Glossina brevipalpis</name>
    <dbReference type="NCBI Taxonomy" id="37001"/>
    <lineage>
        <taxon>Eukaryota</taxon>
        <taxon>Metazoa</taxon>
        <taxon>Ecdysozoa</taxon>
        <taxon>Arthropoda</taxon>
        <taxon>Hexapoda</taxon>
        <taxon>Insecta</taxon>
        <taxon>Pterygota</taxon>
        <taxon>Neoptera</taxon>
        <taxon>Endopterygota</taxon>
        <taxon>Diptera</taxon>
        <taxon>Brachycera</taxon>
        <taxon>Muscomorpha</taxon>
        <taxon>Hippoboscoidea</taxon>
        <taxon>Glossinidae</taxon>
        <taxon>Glossina</taxon>
    </lineage>
</organism>
<reference evidence="1" key="2">
    <citation type="submission" date="2020-05" db="UniProtKB">
        <authorList>
            <consortium name="EnsemblMetazoa"/>
        </authorList>
    </citation>
    <scope>IDENTIFICATION</scope>
    <source>
        <strain evidence="1">IAEA</strain>
    </source>
</reference>
<keyword evidence="2" id="KW-1185">Reference proteome</keyword>
<dbReference type="Proteomes" id="UP000091820">
    <property type="component" value="Unassembled WGS sequence"/>
</dbReference>
<proteinExistence type="predicted"/>
<sequence>MKSKYCIKKEKYEASKASLEDASESADADGISETAANTISTNTKVHSLQNSYKFCNLAGFFWKSIRQKFA</sequence>
<protein>
    <submittedName>
        <fullName evidence="1">Uncharacterized protein</fullName>
    </submittedName>
</protein>
<reference evidence="2" key="1">
    <citation type="submission" date="2014-03" db="EMBL/GenBank/DDBJ databases">
        <authorList>
            <person name="Aksoy S."/>
            <person name="Warren W."/>
            <person name="Wilson R.K."/>
        </authorList>
    </citation>
    <scope>NUCLEOTIDE SEQUENCE [LARGE SCALE GENOMIC DNA]</scope>
    <source>
        <strain evidence="2">IAEA</strain>
    </source>
</reference>
<dbReference type="EnsemblMetazoa" id="GBRI013001-RA">
    <property type="protein sequence ID" value="GBRI013001-PA"/>
    <property type="gene ID" value="GBRI013001"/>
</dbReference>
<accession>A0A1A9WBA6</accession>